<evidence type="ECO:0008006" key="9">
    <source>
        <dbReference type="Google" id="ProtNLM"/>
    </source>
</evidence>
<protein>
    <recommendedName>
        <fullName evidence="9">Transposase</fullName>
    </recommendedName>
</protein>
<evidence type="ECO:0000256" key="3">
    <source>
        <dbReference type="ARBA" id="ARBA00022578"/>
    </source>
</evidence>
<evidence type="ECO:0000256" key="4">
    <source>
        <dbReference type="ARBA" id="ARBA00023125"/>
    </source>
</evidence>
<gene>
    <name evidence="7" type="ORF">TK0001_5968</name>
</gene>
<dbReference type="GO" id="GO:0004803">
    <property type="term" value="F:transposase activity"/>
    <property type="evidence" value="ECO:0007669"/>
    <property type="project" value="InterPro"/>
</dbReference>
<dbReference type="EMBL" id="LT962688">
    <property type="protein sequence ID" value="SOR32527.1"/>
    <property type="molecule type" value="Genomic_DNA"/>
</dbReference>
<feature type="region of interest" description="Disordered" evidence="6">
    <location>
        <begin position="37"/>
        <end position="129"/>
    </location>
</feature>
<evidence type="ECO:0000256" key="5">
    <source>
        <dbReference type="ARBA" id="ARBA00023172"/>
    </source>
</evidence>
<keyword evidence="4" id="KW-0238">DNA-binding</keyword>
<keyword evidence="3" id="KW-0815">Transposition</keyword>
<accession>A0A2N9AYX5</accession>
<dbReference type="Pfam" id="PF00872">
    <property type="entry name" value="Transposase_mut"/>
    <property type="match status" value="1"/>
</dbReference>
<organism evidence="7 8">
    <name type="scientific">Methylorubrum extorquens</name>
    <name type="common">Methylobacterium dichloromethanicum</name>
    <name type="synonym">Methylobacterium extorquens</name>
    <dbReference type="NCBI Taxonomy" id="408"/>
    <lineage>
        <taxon>Bacteria</taxon>
        <taxon>Pseudomonadati</taxon>
        <taxon>Pseudomonadota</taxon>
        <taxon>Alphaproteobacteria</taxon>
        <taxon>Hyphomicrobiales</taxon>
        <taxon>Methylobacteriaceae</taxon>
        <taxon>Methylorubrum</taxon>
    </lineage>
</organism>
<dbReference type="InterPro" id="IPR001207">
    <property type="entry name" value="Transposase_mutator"/>
</dbReference>
<dbReference type="Proteomes" id="UP000233769">
    <property type="component" value="Chromosome tk0001"/>
</dbReference>
<evidence type="ECO:0000313" key="7">
    <source>
        <dbReference type="EMBL" id="SOR32527.1"/>
    </source>
</evidence>
<evidence type="ECO:0000256" key="6">
    <source>
        <dbReference type="SAM" id="MobiDB-lite"/>
    </source>
</evidence>
<sequence length="157" mass="17736">MDDLVQAMGGTGISKSQVSRLCEELDERVNAFLDHPIEDEWLPGGPPDQAPQHQLAGATKRRDRALDRGGQHLPQRDCHHPFRRRDPAGAERRVGRPARPLHDPGKHRLDRRWFPRRTAHPDSLTDPAQPVIVVANDELHHTKGRDCRMAGRSVART</sequence>
<comment type="similarity">
    <text evidence="2">Belongs to the transposase mutator family.</text>
</comment>
<proteinExistence type="inferred from homology"/>
<keyword evidence="5" id="KW-0233">DNA recombination</keyword>
<comment type="function">
    <text evidence="1">Required for the transposition of the insertion element.</text>
</comment>
<feature type="compositionally biased region" description="Basic and acidic residues" evidence="6">
    <location>
        <begin position="64"/>
        <end position="113"/>
    </location>
</feature>
<name>A0A2N9AYX5_METEX</name>
<dbReference type="GO" id="GO:0003677">
    <property type="term" value="F:DNA binding"/>
    <property type="evidence" value="ECO:0007669"/>
    <property type="project" value="UniProtKB-KW"/>
</dbReference>
<dbReference type="GO" id="GO:0006313">
    <property type="term" value="P:DNA transposition"/>
    <property type="evidence" value="ECO:0007669"/>
    <property type="project" value="InterPro"/>
</dbReference>
<evidence type="ECO:0000256" key="1">
    <source>
        <dbReference type="ARBA" id="ARBA00002190"/>
    </source>
</evidence>
<dbReference type="AlphaFoldDB" id="A0A2N9AYX5"/>
<evidence type="ECO:0000313" key="8">
    <source>
        <dbReference type="Proteomes" id="UP000233769"/>
    </source>
</evidence>
<evidence type="ECO:0000256" key="2">
    <source>
        <dbReference type="ARBA" id="ARBA00010961"/>
    </source>
</evidence>
<reference evidence="8" key="1">
    <citation type="submission" date="2017-10" db="EMBL/GenBank/DDBJ databases">
        <authorList>
            <person name="Regsiter A."/>
            <person name="William W."/>
        </authorList>
    </citation>
    <scope>NUCLEOTIDE SEQUENCE [LARGE SCALE GENOMIC DNA]</scope>
</reference>